<accession>A0A3D6BUV5</accession>
<evidence type="ECO:0000256" key="1">
    <source>
        <dbReference type="SAM" id="Phobius"/>
    </source>
</evidence>
<keyword evidence="1" id="KW-0812">Transmembrane</keyword>
<proteinExistence type="predicted"/>
<dbReference type="EMBL" id="DPRK01000259">
    <property type="protein sequence ID" value="HCY83013.1"/>
    <property type="molecule type" value="Genomic_DNA"/>
</dbReference>
<feature type="transmembrane region" description="Helical" evidence="1">
    <location>
        <begin position="31"/>
        <end position="48"/>
    </location>
</feature>
<feature type="non-terminal residue" evidence="2">
    <location>
        <position position="77"/>
    </location>
</feature>
<dbReference type="Proteomes" id="UP000263268">
    <property type="component" value="Unassembled WGS sequence"/>
</dbReference>
<organism evidence="2 3">
    <name type="scientific">Xanthomarina gelatinilytica</name>
    <dbReference type="NCBI Taxonomy" id="1137281"/>
    <lineage>
        <taxon>Bacteria</taxon>
        <taxon>Pseudomonadati</taxon>
        <taxon>Bacteroidota</taxon>
        <taxon>Flavobacteriia</taxon>
        <taxon>Flavobacteriales</taxon>
        <taxon>Flavobacteriaceae</taxon>
        <taxon>Xanthomarina</taxon>
    </lineage>
</organism>
<evidence type="ECO:0000313" key="3">
    <source>
        <dbReference type="Proteomes" id="UP000263268"/>
    </source>
</evidence>
<protein>
    <recommendedName>
        <fullName evidence="4">Sensor histidine kinase</fullName>
    </recommendedName>
</protein>
<keyword evidence="1" id="KW-1133">Transmembrane helix</keyword>
<feature type="transmembrane region" description="Helical" evidence="1">
    <location>
        <begin position="7"/>
        <end position="25"/>
    </location>
</feature>
<dbReference type="AlphaFoldDB" id="A0A3D6BUV5"/>
<evidence type="ECO:0000313" key="2">
    <source>
        <dbReference type="EMBL" id="HCY83013.1"/>
    </source>
</evidence>
<name>A0A3D6BUV5_9FLAO</name>
<evidence type="ECO:0008006" key="4">
    <source>
        <dbReference type="Google" id="ProtNLM"/>
    </source>
</evidence>
<comment type="caution">
    <text evidence="2">The sequence shown here is derived from an EMBL/GenBank/DDBJ whole genome shotgun (WGS) entry which is preliminary data.</text>
</comment>
<sequence>MKKFFRKYGLILLALTIIIIATTLVDTEAEIVAWAILSVGIILIVYIAERIKNNRRIDQLREEKFQSEIGRLKSQLN</sequence>
<keyword evidence="1" id="KW-0472">Membrane</keyword>
<reference evidence="2 3" key="1">
    <citation type="journal article" date="2018" name="Nat. Biotechnol.">
        <title>A standardized bacterial taxonomy based on genome phylogeny substantially revises the tree of life.</title>
        <authorList>
            <person name="Parks D.H."/>
            <person name="Chuvochina M."/>
            <person name="Waite D.W."/>
            <person name="Rinke C."/>
            <person name="Skarshewski A."/>
            <person name="Chaumeil P.A."/>
            <person name="Hugenholtz P."/>
        </authorList>
    </citation>
    <scope>NUCLEOTIDE SEQUENCE [LARGE SCALE GENOMIC DNA]</scope>
    <source>
        <strain evidence="2">UBA10227</strain>
    </source>
</reference>
<gene>
    <name evidence="2" type="ORF">DHV22_16150</name>
</gene>